<dbReference type="OrthoDB" id="2184725at2"/>
<reference evidence="2" key="1">
    <citation type="submission" date="2019-02" db="EMBL/GenBank/DDBJ databases">
        <title>Draft genome sequence of Enterococcus sp. Gos25-1.</title>
        <authorList>
            <person name="Tanaka N."/>
            <person name="Shiwa Y."/>
            <person name="Fujita N."/>
        </authorList>
    </citation>
    <scope>NUCLEOTIDE SEQUENCE [LARGE SCALE GENOMIC DNA]</scope>
    <source>
        <strain evidence="2">Gos25-1</strain>
    </source>
</reference>
<organism evidence="1 2">
    <name type="scientific">Enterococcus florum</name>
    <dbReference type="NCBI Taxonomy" id="2480627"/>
    <lineage>
        <taxon>Bacteria</taxon>
        <taxon>Bacillati</taxon>
        <taxon>Bacillota</taxon>
        <taxon>Bacilli</taxon>
        <taxon>Lactobacillales</taxon>
        <taxon>Enterococcaceae</taxon>
        <taxon>Enterococcus</taxon>
    </lineage>
</organism>
<accession>A0A4P5PC37</accession>
<gene>
    <name evidence="1" type="ORF">NRIC_36580</name>
</gene>
<dbReference type="RefSeq" id="WP_146624138.1">
    <property type="nucleotide sequence ID" value="NZ_BJCC01000038.1"/>
</dbReference>
<evidence type="ECO:0000313" key="2">
    <source>
        <dbReference type="Proteomes" id="UP000290567"/>
    </source>
</evidence>
<protein>
    <submittedName>
        <fullName evidence="1">Uncharacterized protein</fullName>
    </submittedName>
</protein>
<sequence>MISINSLLVSLLILIAVLAAVGFWRIKSQKSVGSNSQGGPKVKDQAALFQLFEDSLAMMKEYRGKIKQQGYRYIKAGTPFVVQHLEGFQKQIAAEETNQDCMTVNRLLEKNIETLQDFAKKAATIEASGDQTERLKLQVLNYVNKTIIDWNRLAEDPANLFDQK</sequence>
<comment type="caution">
    <text evidence="1">The sequence shown here is derived from an EMBL/GenBank/DDBJ whole genome shotgun (WGS) entry which is preliminary data.</text>
</comment>
<dbReference type="AlphaFoldDB" id="A0A4P5PC37"/>
<dbReference type="EMBL" id="BJCC01000038">
    <property type="protein sequence ID" value="GCF95767.1"/>
    <property type="molecule type" value="Genomic_DNA"/>
</dbReference>
<evidence type="ECO:0000313" key="1">
    <source>
        <dbReference type="EMBL" id="GCF95767.1"/>
    </source>
</evidence>
<keyword evidence="2" id="KW-1185">Reference proteome</keyword>
<proteinExistence type="predicted"/>
<name>A0A4P5PC37_9ENTE</name>
<dbReference type="Proteomes" id="UP000290567">
    <property type="component" value="Unassembled WGS sequence"/>
</dbReference>